<dbReference type="GO" id="GO:1990281">
    <property type="term" value="C:efflux pump complex"/>
    <property type="evidence" value="ECO:0007669"/>
    <property type="project" value="TreeGrafter"/>
</dbReference>
<keyword evidence="5" id="KW-0812">Transmembrane</keyword>
<dbReference type="EMBL" id="CP051682">
    <property type="protein sequence ID" value="QJD96426.1"/>
    <property type="molecule type" value="Genomic_DNA"/>
</dbReference>
<evidence type="ECO:0000259" key="7">
    <source>
        <dbReference type="Pfam" id="PF25954"/>
    </source>
</evidence>
<evidence type="ECO:0000256" key="3">
    <source>
        <dbReference type="ARBA" id="ARBA00022448"/>
    </source>
</evidence>
<dbReference type="PANTHER" id="PTHR30469:SF36">
    <property type="entry name" value="BLL3903 PROTEIN"/>
    <property type="match status" value="1"/>
</dbReference>
<organism evidence="9 10">
    <name type="scientific">Mucilaginibacter robiniae</name>
    <dbReference type="NCBI Taxonomy" id="2728022"/>
    <lineage>
        <taxon>Bacteria</taxon>
        <taxon>Pseudomonadati</taxon>
        <taxon>Bacteroidota</taxon>
        <taxon>Sphingobacteriia</taxon>
        <taxon>Sphingobacteriales</taxon>
        <taxon>Sphingobacteriaceae</taxon>
        <taxon>Mucilaginibacter</taxon>
    </lineage>
</organism>
<evidence type="ECO:0000256" key="2">
    <source>
        <dbReference type="ARBA" id="ARBA00009477"/>
    </source>
</evidence>
<dbReference type="InterPro" id="IPR058792">
    <property type="entry name" value="Beta-barrel_RND_2"/>
</dbReference>
<dbReference type="Pfam" id="PF25967">
    <property type="entry name" value="RND-MFP_C"/>
    <property type="match status" value="1"/>
</dbReference>
<evidence type="ECO:0000259" key="6">
    <source>
        <dbReference type="Pfam" id="PF25917"/>
    </source>
</evidence>
<feature type="domain" description="Multidrug resistance protein MdtA-like barrel-sandwich hybrid" evidence="6">
    <location>
        <begin position="77"/>
        <end position="204"/>
    </location>
</feature>
<reference evidence="9 10" key="1">
    <citation type="submission" date="2020-04" db="EMBL/GenBank/DDBJ databases">
        <title>Genome sequencing of novel species.</title>
        <authorList>
            <person name="Heo J."/>
            <person name="Kim S.-J."/>
            <person name="Kim J.-S."/>
            <person name="Hong S.-B."/>
            <person name="Kwon S.-W."/>
        </authorList>
    </citation>
    <scope>NUCLEOTIDE SEQUENCE [LARGE SCALE GENOMIC DNA]</scope>
    <source>
        <strain evidence="9 10">F39-2</strain>
    </source>
</reference>
<keyword evidence="3" id="KW-0813">Transport</keyword>
<accession>A0A7L5E7U1</accession>
<evidence type="ECO:0000256" key="4">
    <source>
        <dbReference type="SAM" id="MobiDB-lite"/>
    </source>
</evidence>
<keyword evidence="10" id="KW-1185">Reference proteome</keyword>
<comment type="similarity">
    <text evidence="2">Belongs to the membrane fusion protein (MFP) (TC 8.A.1) family.</text>
</comment>
<dbReference type="Gene3D" id="2.40.50.100">
    <property type="match status" value="1"/>
</dbReference>
<dbReference type="PANTHER" id="PTHR30469">
    <property type="entry name" value="MULTIDRUG RESISTANCE PROTEIN MDTA"/>
    <property type="match status" value="1"/>
</dbReference>
<dbReference type="GO" id="GO:0015562">
    <property type="term" value="F:efflux transmembrane transporter activity"/>
    <property type="evidence" value="ECO:0007669"/>
    <property type="project" value="TreeGrafter"/>
</dbReference>
<evidence type="ECO:0000313" key="10">
    <source>
        <dbReference type="Proteomes" id="UP000503278"/>
    </source>
</evidence>
<keyword evidence="5" id="KW-0472">Membrane</keyword>
<feature type="compositionally biased region" description="Gly residues" evidence="4">
    <location>
        <begin position="33"/>
        <end position="42"/>
    </location>
</feature>
<dbReference type="KEGG" id="mrob:HH214_11370"/>
<feature type="transmembrane region" description="Helical" evidence="5">
    <location>
        <begin position="5"/>
        <end position="23"/>
    </location>
</feature>
<proteinExistence type="inferred from homology"/>
<dbReference type="Gene3D" id="1.10.287.470">
    <property type="entry name" value="Helix hairpin bin"/>
    <property type="match status" value="1"/>
</dbReference>
<keyword evidence="5" id="KW-1133">Transmembrane helix</keyword>
<dbReference type="Pfam" id="PF25954">
    <property type="entry name" value="Beta-barrel_RND_2"/>
    <property type="match status" value="1"/>
</dbReference>
<dbReference type="Proteomes" id="UP000503278">
    <property type="component" value="Chromosome"/>
</dbReference>
<feature type="region of interest" description="Disordered" evidence="4">
    <location>
        <begin position="31"/>
        <end position="50"/>
    </location>
</feature>
<sequence length="362" mass="39188">MRIRYIVYLVIALLIGYLVYNKLHGNAKDGQAQAGGGGGSAKGGKKKNGPVPVRLMIVKDTSVNNNIDLTGTIDANEKVNLISQTAGNITGIYFQEGSRVRKGQVLVKVYNQDLLASLKQNAYQVALAKENEYRSRVLLQKEAVSKQEYDTSLSSYNSLKAQGDVIRAQIAKTEITAPFSGVIGLRNVSPGTYLSAATPIATLVSTDPMKITFSVPERYKPLIKPGSKVSFNIASSRKSYSATVYAIDPAVDQNSRTITVRAKAPNPNNEITAGGFAKINLTLDQIPKTIMVPTECVLPDLKSSKVYIAHNGKAEPRSVKTDLRTDTRIEVTEGLNPGDSLIVSGIIQMRPDVPLKIVKVIQ</sequence>
<name>A0A7L5E7U1_9SPHI</name>
<dbReference type="Gene3D" id="2.40.420.20">
    <property type="match status" value="1"/>
</dbReference>
<evidence type="ECO:0000313" key="9">
    <source>
        <dbReference type="EMBL" id="QJD96426.1"/>
    </source>
</evidence>
<protein>
    <submittedName>
        <fullName evidence="9">Efflux RND transporter periplasmic adaptor subunit</fullName>
    </submittedName>
</protein>
<feature type="domain" description="CusB-like beta-barrel" evidence="7">
    <location>
        <begin position="212"/>
        <end position="282"/>
    </location>
</feature>
<dbReference type="Pfam" id="PF25917">
    <property type="entry name" value="BSH_RND"/>
    <property type="match status" value="1"/>
</dbReference>
<dbReference type="NCBIfam" id="TIGR01730">
    <property type="entry name" value="RND_mfp"/>
    <property type="match status" value="1"/>
</dbReference>
<dbReference type="RefSeq" id="WP_169607746.1">
    <property type="nucleotide sequence ID" value="NZ_CP051682.1"/>
</dbReference>
<evidence type="ECO:0000256" key="5">
    <source>
        <dbReference type="SAM" id="Phobius"/>
    </source>
</evidence>
<dbReference type="AlphaFoldDB" id="A0A7L5E7U1"/>
<dbReference type="InterPro" id="IPR058625">
    <property type="entry name" value="MdtA-like_BSH"/>
</dbReference>
<dbReference type="SUPFAM" id="SSF111369">
    <property type="entry name" value="HlyD-like secretion proteins"/>
    <property type="match status" value="1"/>
</dbReference>
<dbReference type="InterPro" id="IPR006143">
    <property type="entry name" value="RND_pump_MFP"/>
</dbReference>
<gene>
    <name evidence="9" type="ORF">HH214_11370</name>
</gene>
<feature type="domain" description="Multidrug resistance protein MdtA-like C-terminal permuted SH3" evidence="8">
    <location>
        <begin position="290"/>
        <end position="346"/>
    </location>
</feature>
<dbReference type="InterPro" id="IPR058627">
    <property type="entry name" value="MdtA-like_C"/>
</dbReference>
<evidence type="ECO:0000259" key="8">
    <source>
        <dbReference type="Pfam" id="PF25967"/>
    </source>
</evidence>
<evidence type="ECO:0000256" key="1">
    <source>
        <dbReference type="ARBA" id="ARBA00004196"/>
    </source>
</evidence>
<comment type="subcellular location">
    <subcellularLocation>
        <location evidence="1">Cell envelope</location>
    </subcellularLocation>
</comment>
<dbReference type="Gene3D" id="2.40.30.170">
    <property type="match status" value="1"/>
</dbReference>